<sequence>MCSKSPNAVAEEKKAIDKYENSQKTNFPVMAVIMTGVPCNEVQEDVPGRRLELLGQVDSCMRTRCYSMGKPPSAPPTLQSNHSHSPAPPTHHLPIQSLPPSLNHNHVQTDTILD</sequence>
<protein>
    <submittedName>
        <fullName evidence="2">Uncharacterized protein</fullName>
    </submittedName>
</protein>
<accession>A0A0K8T2J7</accession>
<organism evidence="2">
    <name type="scientific">Lygus hesperus</name>
    <name type="common">Western plant bug</name>
    <dbReference type="NCBI Taxonomy" id="30085"/>
    <lineage>
        <taxon>Eukaryota</taxon>
        <taxon>Metazoa</taxon>
        <taxon>Ecdysozoa</taxon>
        <taxon>Arthropoda</taxon>
        <taxon>Hexapoda</taxon>
        <taxon>Insecta</taxon>
        <taxon>Pterygota</taxon>
        <taxon>Neoptera</taxon>
        <taxon>Paraneoptera</taxon>
        <taxon>Hemiptera</taxon>
        <taxon>Heteroptera</taxon>
        <taxon>Panheteroptera</taxon>
        <taxon>Cimicomorpha</taxon>
        <taxon>Miridae</taxon>
        <taxon>Mirini</taxon>
        <taxon>Lygus</taxon>
    </lineage>
</organism>
<dbReference type="EMBL" id="GBRD01006411">
    <property type="protein sequence ID" value="JAG59410.1"/>
    <property type="molecule type" value="Transcribed_RNA"/>
</dbReference>
<reference evidence="2" key="1">
    <citation type="submission" date="2014-09" db="EMBL/GenBank/DDBJ databases">
        <authorList>
            <person name="Magalhaes I.L.F."/>
            <person name="Oliveira U."/>
            <person name="Santos F.R."/>
            <person name="Vidigal T.H.D.A."/>
            <person name="Brescovit A.D."/>
            <person name="Santos A.J."/>
        </authorList>
    </citation>
    <scope>NUCLEOTIDE SEQUENCE</scope>
</reference>
<dbReference type="AlphaFoldDB" id="A0A0K8T2J7"/>
<proteinExistence type="predicted"/>
<evidence type="ECO:0000313" key="2">
    <source>
        <dbReference type="EMBL" id="JAG59410.1"/>
    </source>
</evidence>
<evidence type="ECO:0000256" key="1">
    <source>
        <dbReference type="SAM" id="MobiDB-lite"/>
    </source>
</evidence>
<name>A0A0K8T2J7_LYGHE</name>
<feature type="compositionally biased region" description="Polar residues" evidence="1">
    <location>
        <begin position="98"/>
        <end position="114"/>
    </location>
</feature>
<feature type="region of interest" description="Disordered" evidence="1">
    <location>
        <begin position="67"/>
        <end position="114"/>
    </location>
</feature>